<name>A0ACB6RH28_9PLEO</name>
<sequence length="211" mass="23731">MQQFAYTTGENATDGTMIIDVMDLLYTGRLSSFCIVSSDSDFTRLAARIREQGVTVYGFDERKTNNAFIAACDKFVYFDVLPMPTAEVKMPLIQHQAPQSSPNLSAPATTTVEPFGPRPIDKAGFGAMRRAIVASMDDGDNCADLANVGHYLRRISHDLNARNYGYRRLEDFVEASRIVDVRLKTFKNRTPVVLVRLEEHKPAKRNFDQIE</sequence>
<comment type="caution">
    <text evidence="1">The sequence shown here is derived from an EMBL/GenBank/DDBJ whole genome shotgun (WGS) entry which is preliminary data.</text>
</comment>
<protein>
    <submittedName>
        <fullName evidence="1">Uncharacterized protein</fullName>
    </submittedName>
</protein>
<organism evidence="1 2">
    <name type="scientific">Macroventuria anomochaeta</name>
    <dbReference type="NCBI Taxonomy" id="301207"/>
    <lineage>
        <taxon>Eukaryota</taxon>
        <taxon>Fungi</taxon>
        <taxon>Dikarya</taxon>
        <taxon>Ascomycota</taxon>
        <taxon>Pezizomycotina</taxon>
        <taxon>Dothideomycetes</taxon>
        <taxon>Pleosporomycetidae</taxon>
        <taxon>Pleosporales</taxon>
        <taxon>Pleosporineae</taxon>
        <taxon>Didymellaceae</taxon>
        <taxon>Macroventuria</taxon>
    </lineage>
</organism>
<evidence type="ECO:0000313" key="1">
    <source>
        <dbReference type="EMBL" id="KAF2621181.1"/>
    </source>
</evidence>
<proteinExistence type="predicted"/>
<dbReference type="Proteomes" id="UP000799754">
    <property type="component" value="Unassembled WGS sequence"/>
</dbReference>
<dbReference type="EMBL" id="MU006760">
    <property type="protein sequence ID" value="KAF2621181.1"/>
    <property type="molecule type" value="Genomic_DNA"/>
</dbReference>
<reference evidence="1" key="1">
    <citation type="journal article" date="2020" name="Stud. Mycol.">
        <title>101 Dothideomycetes genomes: a test case for predicting lifestyles and emergence of pathogens.</title>
        <authorList>
            <person name="Haridas S."/>
            <person name="Albert R."/>
            <person name="Binder M."/>
            <person name="Bloem J."/>
            <person name="Labutti K."/>
            <person name="Salamov A."/>
            <person name="Andreopoulos B."/>
            <person name="Baker S."/>
            <person name="Barry K."/>
            <person name="Bills G."/>
            <person name="Bluhm B."/>
            <person name="Cannon C."/>
            <person name="Castanera R."/>
            <person name="Culley D."/>
            <person name="Daum C."/>
            <person name="Ezra D."/>
            <person name="Gonzalez J."/>
            <person name="Henrissat B."/>
            <person name="Kuo A."/>
            <person name="Liang C."/>
            <person name="Lipzen A."/>
            <person name="Lutzoni F."/>
            <person name="Magnuson J."/>
            <person name="Mondo S."/>
            <person name="Nolan M."/>
            <person name="Ohm R."/>
            <person name="Pangilinan J."/>
            <person name="Park H.-J."/>
            <person name="Ramirez L."/>
            <person name="Alfaro M."/>
            <person name="Sun H."/>
            <person name="Tritt A."/>
            <person name="Yoshinaga Y."/>
            <person name="Zwiers L.-H."/>
            <person name="Turgeon B."/>
            <person name="Goodwin S."/>
            <person name="Spatafora J."/>
            <person name="Crous P."/>
            <person name="Grigoriev I."/>
        </authorList>
    </citation>
    <scope>NUCLEOTIDE SEQUENCE</scope>
    <source>
        <strain evidence="1">CBS 525.71</strain>
    </source>
</reference>
<accession>A0ACB6RH28</accession>
<evidence type="ECO:0000313" key="2">
    <source>
        <dbReference type="Proteomes" id="UP000799754"/>
    </source>
</evidence>
<keyword evidence="2" id="KW-1185">Reference proteome</keyword>
<gene>
    <name evidence="1" type="ORF">BU25DRAFT_252670</name>
</gene>